<feature type="signal peptide" evidence="1">
    <location>
        <begin position="1"/>
        <end position="21"/>
    </location>
</feature>
<proteinExistence type="predicted"/>
<dbReference type="Proteomes" id="UP000652176">
    <property type="component" value="Unassembled WGS sequence"/>
</dbReference>
<dbReference type="InterPro" id="IPR007372">
    <property type="entry name" value="Lipid/polyisoprenoid-bd_YceI"/>
</dbReference>
<evidence type="ECO:0000256" key="1">
    <source>
        <dbReference type="SAM" id="SignalP"/>
    </source>
</evidence>
<accession>A0ABR9D5B3</accession>
<dbReference type="SUPFAM" id="SSF101874">
    <property type="entry name" value="YceI-like"/>
    <property type="match status" value="1"/>
</dbReference>
<feature type="domain" description="Lipid/polyisoprenoid-binding YceI-like" evidence="2">
    <location>
        <begin position="24"/>
        <end position="184"/>
    </location>
</feature>
<dbReference type="PANTHER" id="PTHR34406">
    <property type="entry name" value="PROTEIN YCEI"/>
    <property type="match status" value="1"/>
</dbReference>
<dbReference type="EMBL" id="JACXSS010000001">
    <property type="protein sequence ID" value="MBD9358306.1"/>
    <property type="molecule type" value="Genomic_DNA"/>
</dbReference>
<gene>
    <name evidence="3" type="ORF">IE877_20925</name>
</gene>
<sequence length="187" mass="20185">MKSSLLALILGSSLLAPFAEATEYNHIQTDASTVGFSYKQMGVAIEGQLKKFDAQFSFDSSQLAAAKAIFEMDLVSLDAGSEEANDELAKKDWFHTLAFPKGKFVSTAFRALGNNRYEVSGAMTIKGKTKDISAVFTMTPQHNTAVFDGTFTLNRADFAIGEGGWADVGVIANDVRIQFHLLADAGK</sequence>
<dbReference type="InterPro" id="IPR036761">
    <property type="entry name" value="TTHA0802/YceI-like_sf"/>
</dbReference>
<keyword evidence="1" id="KW-0732">Signal</keyword>
<protein>
    <submittedName>
        <fullName evidence="3">YceI family protein</fullName>
    </submittedName>
</protein>
<evidence type="ECO:0000259" key="2">
    <source>
        <dbReference type="SMART" id="SM00867"/>
    </source>
</evidence>
<organism evidence="3 4">
    <name type="scientific">Methylomonas albis</name>
    <dbReference type="NCBI Taxonomy" id="1854563"/>
    <lineage>
        <taxon>Bacteria</taxon>
        <taxon>Pseudomonadati</taxon>
        <taxon>Pseudomonadota</taxon>
        <taxon>Gammaproteobacteria</taxon>
        <taxon>Methylococcales</taxon>
        <taxon>Methylococcaceae</taxon>
        <taxon>Methylomonas</taxon>
    </lineage>
</organism>
<comment type="caution">
    <text evidence="3">The sequence shown here is derived from an EMBL/GenBank/DDBJ whole genome shotgun (WGS) entry which is preliminary data.</text>
</comment>
<evidence type="ECO:0000313" key="4">
    <source>
        <dbReference type="Proteomes" id="UP000652176"/>
    </source>
</evidence>
<dbReference type="Gene3D" id="2.40.128.110">
    <property type="entry name" value="Lipid/polyisoprenoid-binding, YceI-like"/>
    <property type="match status" value="1"/>
</dbReference>
<dbReference type="SMART" id="SM00867">
    <property type="entry name" value="YceI"/>
    <property type="match status" value="1"/>
</dbReference>
<reference evidence="3 4" key="1">
    <citation type="submission" date="2020-09" db="EMBL/GenBank/DDBJ databases">
        <title>Methylomonas albis sp. nov. and Methylomonas fluvii sp. nov.: Two cold-adapted methanotrophs from the River Elbe and an amended description of Methylovulum psychrotolerans strain Eb1.</title>
        <authorList>
            <person name="Bussmann I.K."/>
            <person name="Klings K.-W."/>
            <person name="Warnstedt J."/>
            <person name="Hoppert M."/>
            <person name="Saborowski A."/>
            <person name="Horn F."/>
            <person name="Liebner S."/>
        </authorList>
    </citation>
    <scope>NUCLEOTIDE SEQUENCE [LARGE SCALE GENOMIC DNA]</scope>
    <source>
        <strain evidence="3 4">EbA</strain>
    </source>
</reference>
<name>A0ABR9D5B3_9GAMM</name>
<dbReference type="PANTHER" id="PTHR34406:SF1">
    <property type="entry name" value="PROTEIN YCEI"/>
    <property type="match status" value="1"/>
</dbReference>
<keyword evidence="4" id="KW-1185">Reference proteome</keyword>
<dbReference type="Pfam" id="PF04264">
    <property type="entry name" value="YceI"/>
    <property type="match status" value="1"/>
</dbReference>
<evidence type="ECO:0000313" key="3">
    <source>
        <dbReference type="EMBL" id="MBD9358306.1"/>
    </source>
</evidence>
<feature type="chain" id="PRO_5046304949" evidence="1">
    <location>
        <begin position="22"/>
        <end position="187"/>
    </location>
</feature>